<gene>
    <name evidence="2" type="ORF">GCM10023198_48150</name>
</gene>
<comment type="caution">
    <text evidence="2">The sequence shown here is derived from an EMBL/GenBank/DDBJ whole genome shotgun (WGS) entry which is preliminary data.</text>
</comment>
<proteinExistence type="predicted"/>
<name>A0ABP8Y1N0_9MICO</name>
<protein>
    <submittedName>
        <fullName evidence="2">Uncharacterized protein</fullName>
    </submittedName>
</protein>
<feature type="compositionally biased region" description="Polar residues" evidence="1">
    <location>
        <begin position="50"/>
        <end position="77"/>
    </location>
</feature>
<dbReference type="Proteomes" id="UP001500843">
    <property type="component" value="Unassembled WGS sequence"/>
</dbReference>
<keyword evidence="3" id="KW-1185">Reference proteome</keyword>
<reference evidence="3" key="1">
    <citation type="journal article" date="2019" name="Int. J. Syst. Evol. Microbiol.">
        <title>The Global Catalogue of Microorganisms (GCM) 10K type strain sequencing project: providing services to taxonomists for standard genome sequencing and annotation.</title>
        <authorList>
            <consortium name="The Broad Institute Genomics Platform"/>
            <consortium name="The Broad Institute Genome Sequencing Center for Infectious Disease"/>
            <person name="Wu L."/>
            <person name="Ma J."/>
        </authorList>
    </citation>
    <scope>NUCLEOTIDE SEQUENCE [LARGE SCALE GENOMIC DNA]</scope>
    <source>
        <strain evidence="3">JCM 17975</strain>
    </source>
</reference>
<organism evidence="2 3">
    <name type="scientific">Promicromonospora umidemergens</name>
    <dbReference type="NCBI Taxonomy" id="629679"/>
    <lineage>
        <taxon>Bacteria</taxon>
        <taxon>Bacillati</taxon>
        <taxon>Actinomycetota</taxon>
        <taxon>Actinomycetes</taxon>
        <taxon>Micrococcales</taxon>
        <taxon>Promicromonosporaceae</taxon>
        <taxon>Promicromonospora</taxon>
    </lineage>
</organism>
<evidence type="ECO:0000313" key="3">
    <source>
        <dbReference type="Proteomes" id="UP001500843"/>
    </source>
</evidence>
<feature type="region of interest" description="Disordered" evidence="1">
    <location>
        <begin position="22"/>
        <end position="77"/>
    </location>
</feature>
<feature type="compositionally biased region" description="Basic and acidic residues" evidence="1">
    <location>
        <begin position="22"/>
        <end position="44"/>
    </location>
</feature>
<sequence length="77" mass="8640">MLFDGAVRRRAAVVDLMRMDTAHGLHTQDSEHEEHDRQDAREPAPRSGEQRASGTSQVHSEPNSNGMDTVSGNTRWR</sequence>
<dbReference type="EMBL" id="BAABHM010000030">
    <property type="protein sequence ID" value="GAA4718864.1"/>
    <property type="molecule type" value="Genomic_DNA"/>
</dbReference>
<evidence type="ECO:0000313" key="2">
    <source>
        <dbReference type="EMBL" id="GAA4718864.1"/>
    </source>
</evidence>
<evidence type="ECO:0000256" key="1">
    <source>
        <dbReference type="SAM" id="MobiDB-lite"/>
    </source>
</evidence>
<accession>A0ABP8Y1N0</accession>